<accession>A0ABV0DVX7</accession>
<keyword evidence="2" id="KW-1185">Reference proteome</keyword>
<dbReference type="RefSeq" id="WP_146174377.1">
    <property type="nucleotide sequence ID" value="NZ_CP015960.1"/>
</dbReference>
<organism evidence="1 2">
    <name type="scientific">Paraburkholderia caribensis</name>
    <dbReference type="NCBI Taxonomy" id="75105"/>
    <lineage>
        <taxon>Bacteria</taxon>
        <taxon>Pseudomonadati</taxon>
        <taxon>Pseudomonadota</taxon>
        <taxon>Betaproteobacteria</taxon>
        <taxon>Burkholderiales</taxon>
        <taxon>Burkholderiaceae</taxon>
        <taxon>Paraburkholderia</taxon>
    </lineage>
</organism>
<dbReference type="EMBL" id="JAYLVJ010000007">
    <property type="protein sequence ID" value="MEO1753785.1"/>
    <property type="molecule type" value="Genomic_DNA"/>
</dbReference>
<protein>
    <submittedName>
        <fullName evidence="1">Uncharacterized protein</fullName>
    </submittedName>
</protein>
<reference evidence="1 2" key="1">
    <citation type="submission" date="2024-01" db="EMBL/GenBank/DDBJ databases">
        <title>The diversity of rhizobia nodulating Mimosa spp. in eleven states of Brazil covering several biomes is determined by host plant, location, and edaphic factors.</title>
        <authorList>
            <person name="Rouws L."/>
            <person name="Barauna A."/>
            <person name="Beukes C."/>
            <person name="De Faria S.M."/>
            <person name="Gross E."/>
            <person name="Dos Reis Junior F.B."/>
            <person name="Simon M."/>
            <person name="Maluk M."/>
            <person name="Odee D.W."/>
            <person name="Kenicer G."/>
            <person name="Young J.P.W."/>
            <person name="Reis V.M."/>
            <person name="Zilli J."/>
            <person name="James E.K."/>
        </authorList>
    </citation>
    <scope>NUCLEOTIDE SEQUENCE [LARGE SCALE GENOMIC DNA]</scope>
    <source>
        <strain evidence="1 2">JHI1651</strain>
    </source>
</reference>
<evidence type="ECO:0000313" key="1">
    <source>
        <dbReference type="EMBL" id="MEO1753785.1"/>
    </source>
</evidence>
<sequence>MRGDQAVRDAQAREPGMVCKNAPKSSAIIMGSTASTARLVDRTIDLQRLGAMPPRMDPYNPVVCRNRDHASRLHRATLASRRGLAIVALPLASGYGYDSVTVSRATCH</sequence>
<dbReference type="Proteomes" id="UP001462961">
    <property type="component" value="Unassembled WGS sequence"/>
</dbReference>
<gene>
    <name evidence="1" type="ORF">VOI32_07605</name>
</gene>
<comment type="caution">
    <text evidence="1">The sequence shown here is derived from an EMBL/GenBank/DDBJ whole genome shotgun (WGS) entry which is preliminary data.</text>
</comment>
<evidence type="ECO:0000313" key="2">
    <source>
        <dbReference type="Proteomes" id="UP001462961"/>
    </source>
</evidence>
<name>A0ABV0DVX7_9BURK</name>
<proteinExistence type="predicted"/>